<feature type="region of interest" description="Disordered" evidence="1">
    <location>
        <begin position="1"/>
        <end position="134"/>
    </location>
</feature>
<feature type="region of interest" description="Disordered" evidence="1">
    <location>
        <begin position="355"/>
        <end position="394"/>
    </location>
</feature>
<organism evidence="2 3">
    <name type="scientific">Kwoniella newhampshirensis</name>
    <dbReference type="NCBI Taxonomy" id="1651941"/>
    <lineage>
        <taxon>Eukaryota</taxon>
        <taxon>Fungi</taxon>
        <taxon>Dikarya</taxon>
        <taxon>Basidiomycota</taxon>
        <taxon>Agaricomycotina</taxon>
        <taxon>Tremellomycetes</taxon>
        <taxon>Tremellales</taxon>
        <taxon>Cryptococcaceae</taxon>
        <taxon>Kwoniella</taxon>
    </lineage>
</organism>
<dbReference type="EMBL" id="JBCAWK010000003">
    <property type="protein sequence ID" value="KAK8864702.1"/>
    <property type="molecule type" value="Genomic_DNA"/>
</dbReference>
<feature type="compositionally biased region" description="Low complexity" evidence="1">
    <location>
        <begin position="68"/>
        <end position="81"/>
    </location>
</feature>
<name>A0AAW0Z3L6_9TREE</name>
<dbReference type="AlphaFoldDB" id="A0AAW0Z3L6"/>
<keyword evidence="3" id="KW-1185">Reference proteome</keyword>
<proteinExistence type="predicted"/>
<feature type="compositionally biased region" description="Basic and acidic residues" evidence="1">
    <location>
        <begin position="222"/>
        <end position="232"/>
    </location>
</feature>
<accession>A0AAW0Z3L6</accession>
<dbReference type="GeneID" id="92179213"/>
<gene>
    <name evidence="2" type="ORF">IAR55_001954</name>
</gene>
<feature type="compositionally biased region" description="Pro residues" evidence="1">
    <location>
        <begin position="82"/>
        <end position="92"/>
    </location>
</feature>
<reference evidence="2 3" key="1">
    <citation type="journal article" date="2024" name="bioRxiv">
        <title>Comparative genomics of Cryptococcus and Kwoniella reveals pathogenesis evolution and contrasting karyotype dynamics via intercentromeric recombination or chromosome fusion.</title>
        <authorList>
            <person name="Coelho M.A."/>
            <person name="David-Palma M."/>
            <person name="Shea T."/>
            <person name="Bowers K."/>
            <person name="McGinley-Smith S."/>
            <person name="Mohammad A.W."/>
            <person name="Gnirke A."/>
            <person name="Yurkov A.M."/>
            <person name="Nowrousian M."/>
            <person name="Sun S."/>
            <person name="Cuomo C.A."/>
            <person name="Heitman J."/>
        </authorList>
    </citation>
    <scope>NUCLEOTIDE SEQUENCE [LARGE SCALE GENOMIC DNA]</scope>
    <source>
        <strain evidence="2 3">CBS 13917</strain>
    </source>
</reference>
<feature type="compositionally biased region" description="Polar residues" evidence="1">
    <location>
        <begin position="118"/>
        <end position="127"/>
    </location>
</feature>
<evidence type="ECO:0000256" key="1">
    <source>
        <dbReference type="SAM" id="MobiDB-lite"/>
    </source>
</evidence>
<evidence type="ECO:0000313" key="2">
    <source>
        <dbReference type="EMBL" id="KAK8864702.1"/>
    </source>
</evidence>
<dbReference type="Proteomes" id="UP001388673">
    <property type="component" value="Unassembled WGS sequence"/>
</dbReference>
<feature type="compositionally biased region" description="Low complexity" evidence="1">
    <location>
        <begin position="170"/>
        <end position="185"/>
    </location>
</feature>
<feature type="region of interest" description="Disordered" evidence="1">
    <location>
        <begin position="159"/>
        <end position="255"/>
    </location>
</feature>
<feature type="compositionally biased region" description="Polar residues" evidence="1">
    <location>
        <begin position="48"/>
        <end position="63"/>
    </location>
</feature>
<feature type="region of interest" description="Disordered" evidence="1">
    <location>
        <begin position="269"/>
        <end position="288"/>
    </location>
</feature>
<evidence type="ECO:0000313" key="3">
    <source>
        <dbReference type="Proteomes" id="UP001388673"/>
    </source>
</evidence>
<comment type="caution">
    <text evidence="2">The sequence shown here is derived from an EMBL/GenBank/DDBJ whole genome shotgun (WGS) entry which is preliminary data.</text>
</comment>
<protein>
    <submittedName>
        <fullName evidence="2">Uncharacterized protein</fullName>
    </submittedName>
</protein>
<dbReference type="RefSeq" id="XP_066804998.1">
    <property type="nucleotide sequence ID" value="XM_066945075.1"/>
</dbReference>
<sequence>MTNVNSLRHKRSGLRGGPISIPFPTSSSAFMHDQAGDVEGGKPVSRWSGENLTPNDGYSNLFTSGIFPGSQPTPSPTLSSFPSPPKTSPPRSPVKGSHFAPLSSYSPTTPARRRRSSIIHTTPSSASPRVVKASGMNGGVERALDNVMRSLKLVAMGTPRGKYNYDVPLGQESRWSSSSDGSVIGEGEEGDGGFWGKPRKSSETSRSRTTIKSAKSGKSKGRKSEESVRMDLDLDQAPEVPPVPMDLPNTPGRSRRMMNGLVKRLRMTPKKGRETPPAMPPPDYPPPSPPLPLPIPVERTVPRKSSLSTLRSVLTKKGSTTTLRSVRSTITAQHTFMSGLVPTPDCQTPPVPLPPGLPRPNRERDEVGDGCFPSTPGKGRLRTPKSSIGQPKLQHETSPSYFLIEMPRRAPETPKRESFDLDTYFAPTTPGNHTGAIRFETEVIEAVHTDEEMAEGREDGDETLDQTVIFTPEPPSRSSVDAMIRPASDLDSTNQSLSSLFALPNESTPILTAKAGRKANEDSVLKSKHLINLLPQHAHSYSSPQGQVTAALKGLRSKKSVESLKRSNPLKEKNLSLNLSTEVNSIGLPARPSGPRSVFRPSRKDPLGIIKRFNKFSQAAQGDENAMPYLSGAGDGWGTPLPTQNHKLGHNDLGTTESYFDVDTGKSDRNHRKSDEIKFRASFRPDFSAPPPPLITEGRASLEAEVSVEYPRAETRFEEGGFDWRITRGSETSMTSVSMTTGEGVEEWELERYLKDLEEDGDAGSKVEVV</sequence>
<feature type="compositionally biased region" description="Pro residues" evidence="1">
    <location>
        <begin position="277"/>
        <end position="288"/>
    </location>
</feature>
<dbReference type="KEGG" id="kne:92179213"/>